<evidence type="ECO:0000256" key="17">
    <source>
        <dbReference type="RuleBase" id="RU000532"/>
    </source>
</evidence>
<keyword evidence="13 14" id="KW-0324">Glycolysis</keyword>
<evidence type="ECO:0000256" key="5">
    <source>
        <dbReference type="ARBA" id="ARBA00011245"/>
    </source>
</evidence>
<dbReference type="InterPro" id="IPR015824">
    <property type="entry name" value="Phosphoglycerate_kinase_N"/>
</dbReference>
<feature type="binding site" evidence="14">
    <location>
        <position position="35"/>
    </location>
    <ligand>
        <name>substrate</name>
    </ligand>
</feature>
<comment type="pathway">
    <text evidence="3 14">Carbohydrate degradation; glycolysis; pyruvate from D-glyceraldehyde 3-phosphate: step 2/5.</text>
</comment>
<comment type="subunit">
    <text evidence="5 14">Monomer.</text>
</comment>
<keyword evidence="10 14" id="KW-0547">Nucleotide-binding</keyword>
<feature type="binding site" evidence="15">
    <location>
        <position position="117"/>
    </location>
    <ligand>
        <name>(2R)-3-phosphoglycerate</name>
        <dbReference type="ChEBI" id="CHEBI:58272"/>
    </ligand>
</feature>
<protein>
    <recommendedName>
        <fullName evidence="7 14">Phosphoglycerate kinase</fullName>
        <ecNumber evidence="6 14">2.7.2.3</ecNumber>
    </recommendedName>
</protein>
<dbReference type="GO" id="GO:0006096">
    <property type="term" value="P:glycolytic process"/>
    <property type="evidence" value="ECO:0007669"/>
    <property type="project" value="UniProtKB-UniRule"/>
</dbReference>
<dbReference type="GO" id="GO:0043531">
    <property type="term" value="F:ADP binding"/>
    <property type="evidence" value="ECO:0007669"/>
    <property type="project" value="TreeGrafter"/>
</dbReference>
<dbReference type="EC" id="2.7.2.3" evidence="6 14"/>
<feature type="binding site" evidence="14 16">
    <location>
        <begin position="348"/>
        <end position="351"/>
    </location>
    <ligand>
        <name>ATP</name>
        <dbReference type="ChEBI" id="CHEBI:30616"/>
    </ligand>
</feature>
<evidence type="ECO:0000256" key="1">
    <source>
        <dbReference type="ARBA" id="ARBA00000642"/>
    </source>
</evidence>
<name>D7CPH0_SYNLT</name>
<feature type="binding site" evidence="15">
    <location>
        <position position="35"/>
    </location>
    <ligand>
        <name>(2R)-3-phosphoglycerate</name>
        <dbReference type="ChEBI" id="CHEBI:58272"/>
    </ligand>
</feature>
<evidence type="ECO:0000256" key="14">
    <source>
        <dbReference type="HAMAP-Rule" id="MF_00145"/>
    </source>
</evidence>
<dbReference type="PANTHER" id="PTHR11406">
    <property type="entry name" value="PHOSPHOGLYCERATE KINASE"/>
    <property type="match status" value="1"/>
</dbReference>
<feature type="binding site" evidence="14 16">
    <location>
        <position position="200"/>
    </location>
    <ligand>
        <name>ATP</name>
        <dbReference type="ChEBI" id="CHEBI:30616"/>
    </ligand>
</feature>
<dbReference type="Gene3D" id="3.40.50.1260">
    <property type="entry name" value="Phosphoglycerate kinase, N-terminal domain"/>
    <property type="match status" value="2"/>
</dbReference>
<dbReference type="SUPFAM" id="SSF53748">
    <property type="entry name" value="Phosphoglycerate kinase"/>
    <property type="match status" value="1"/>
</dbReference>
<evidence type="ECO:0000256" key="6">
    <source>
        <dbReference type="ARBA" id="ARBA00013061"/>
    </source>
</evidence>
<dbReference type="HOGENOM" id="CLU_025427_0_2_9"/>
<evidence type="ECO:0000256" key="8">
    <source>
        <dbReference type="ARBA" id="ARBA00022490"/>
    </source>
</evidence>
<evidence type="ECO:0000256" key="11">
    <source>
        <dbReference type="ARBA" id="ARBA00022777"/>
    </source>
</evidence>
<feature type="binding site" evidence="14 16">
    <location>
        <position position="322"/>
    </location>
    <ligand>
        <name>ATP</name>
        <dbReference type="ChEBI" id="CHEBI:30616"/>
    </ligand>
</feature>
<reference evidence="18 19" key="2">
    <citation type="journal article" date="2010" name="Stand. Genomic Sci.">
        <title>Complete genome sequence of Syntrophothermus lipocalidus type strain (TGB-C1).</title>
        <authorList>
            <person name="Djao O.D."/>
            <person name="Zhang X."/>
            <person name="Lucas S."/>
            <person name="Lapidus A."/>
            <person name="Del Rio T.G."/>
            <person name="Nolan M."/>
            <person name="Tice H."/>
            <person name="Cheng J.F."/>
            <person name="Han C."/>
            <person name="Tapia R."/>
            <person name="Goodwin L."/>
            <person name="Pitluck S."/>
            <person name="Liolios K."/>
            <person name="Ivanova N."/>
            <person name="Mavromatis K."/>
            <person name="Mikhailova N."/>
            <person name="Ovchinnikova G."/>
            <person name="Pati A."/>
            <person name="Brambilla E."/>
            <person name="Chen A."/>
            <person name="Palaniappan K."/>
            <person name="Land M."/>
            <person name="Hauser L."/>
            <person name="Chang Y.J."/>
            <person name="Jeffries C.D."/>
            <person name="Rohde M."/>
            <person name="Sikorski J."/>
            <person name="Spring S."/>
            <person name="Goker M."/>
            <person name="Detter J.C."/>
            <person name="Woyke T."/>
            <person name="Bristow J."/>
            <person name="Eisen J.A."/>
            <person name="Markowitz V."/>
            <person name="Hugenholtz P."/>
            <person name="Kyrpides N.C."/>
            <person name="Klenk H.P."/>
        </authorList>
    </citation>
    <scope>NUCLEOTIDE SEQUENCE [LARGE SCALE GENOMIC DNA]</scope>
    <source>
        <strain evidence="19">DSM 12680 / TGB-C1</strain>
    </source>
</reference>
<dbReference type="GO" id="GO:0006094">
    <property type="term" value="P:gluconeogenesis"/>
    <property type="evidence" value="ECO:0007669"/>
    <property type="project" value="TreeGrafter"/>
</dbReference>
<evidence type="ECO:0000256" key="4">
    <source>
        <dbReference type="ARBA" id="ARBA00008982"/>
    </source>
</evidence>
<accession>D7CPH0</accession>
<keyword evidence="19" id="KW-1185">Reference proteome</keyword>
<dbReference type="Proteomes" id="UP000000378">
    <property type="component" value="Chromosome"/>
</dbReference>
<dbReference type="CDD" id="cd00318">
    <property type="entry name" value="Phosphoglycerate_kinase"/>
    <property type="match status" value="1"/>
</dbReference>
<dbReference type="PANTHER" id="PTHR11406:SF23">
    <property type="entry name" value="PHOSPHOGLYCERATE KINASE 1, CHLOROPLASTIC-RELATED"/>
    <property type="match status" value="1"/>
</dbReference>
<feature type="binding site" evidence="14 15">
    <location>
        <begin position="58"/>
        <end position="61"/>
    </location>
    <ligand>
        <name>substrate</name>
    </ligand>
</feature>
<comment type="similarity">
    <text evidence="4 14 17">Belongs to the phosphoglycerate kinase family.</text>
</comment>
<keyword evidence="8 14" id="KW-0963">Cytoplasm</keyword>
<evidence type="ECO:0000256" key="7">
    <source>
        <dbReference type="ARBA" id="ARBA00016471"/>
    </source>
</evidence>
<feature type="binding site" evidence="14">
    <location>
        <position position="150"/>
    </location>
    <ligand>
        <name>substrate</name>
    </ligand>
</feature>
<reference evidence="19" key="1">
    <citation type="journal article" date="2010" name="Stand. Genomic Sci.">
        <title>Complete genome sequence of Syntrophothermus lipocalidus type strain (TGB-C1T).</title>
        <authorList>
            <consortium name="US DOE Joint Genome Institute (JGI-PGF)"/>
            <person name="Djao O."/>
            <person name="Zhang X."/>
            <person name="Lucas S."/>
            <person name="Lapidus A."/>
            <person name="Glavina Del Rio T."/>
            <person name="Nolan M."/>
            <person name="Tice H."/>
            <person name="Cheng J."/>
            <person name="Han C."/>
            <person name="Tapia R."/>
            <person name="Goodwin L."/>
            <person name="Pitluck S."/>
            <person name="Liolios K."/>
            <person name="Ivanova N."/>
            <person name="Mavromatis K."/>
            <person name="Mikhailova N."/>
            <person name="Ovchinnikova G."/>
            <person name="Pati A."/>
            <person name="Brambilla E."/>
            <person name="Chen A."/>
            <person name="Palaniappan K."/>
            <person name="Land M."/>
            <person name="Hauser L."/>
            <person name="Chang Y."/>
            <person name="Jeffries C."/>
            <person name="Rohde M."/>
            <person name="Sikorski J."/>
            <person name="Spring S."/>
            <person name="Goker M."/>
            <person name="Detter J."/>
            <person name="Woyke T."/>
            <person name="Bristow J."/>
            <person name="Eisen J."/>
            <person name="Markowitz V."/>
            <person name="Hugenholtz P."/>
            <person name="Kyrpides N."/>
            <person name="Klenk H."/>
        </authorList>
    </citation>
    <scope>NUCLEOTIDE SEQUENCE [LARGE SCALE GENOMIC DNA]</scope>
    <source>
        <strain evidence="19">DSM 12680 / TGB-C1</strain>
    </source>
</reference>
<dbReference type="FunFam" id="3.40.50.1260:FF:000002">
    <property type="entry name" value="Phosphoglycerate kinase"/>
    <property type="match status" value="1"/>
</dbReference>
<dbReference type="HAMAP" id="MF_00145">
    <property type="entry name" value="Phosphoglyc_kinase"/>
    <property type="match status" value="1"/>
</dbReference>
<dbReference type="OrthoDB" id="9808460at2"/>
<evidence type="ECO:0000256" key="3">
    <source>
        <dbReference type="ARBA" id="ARBA00004838"/>
    </source>
</evidence>
<organism evidence="18 19">
    <name type="scientific">Syntrophothermus lipocalidus (strain DSM 12680 / TGB-C1)</name>
    <dbReference type="NCBI Taxonomy" id="643648"/>
    <lineage>
        <taxon>Bacteria</taxon>
        <taxon>Bacillati</taxon>
        <taxon>Bacillota</taxon>
        <taxon>Clostridia</taxon>
        <taxon>Eubacteriales</taxon>
        <taxon>Syntrophomonadaceae</taxon>
        <taxon>Syntrophothermus</taxon>
    </lineage>
</organism>
<dbReference type="eggNOG" id="COG0126">
    <property type="taxonomic scope" value="Bacteria"/>
</dbReference>
<keyword evidence="9 14" id="KW-0808">Transferase</keyword>
<sequence length="396" mass="42671">MRGLKDIDVKGKRVLVRVDFNVPTDKQGNILDDARIKASLPTIRYLIDQGAKVILMSHLGRPDGKVVEAYRLDKVAQHLSTLLGQEVKKLPDCVGKEVEDAVAQMQPGQVVLLENVRFHAGEEKNDPEFAAQLAALGDVFVNDAFGTAHRAHASTAGVTRYLPSAAGFLMEKEVKMLRSVMESSESPRVAIIGGAKVSDKMGLLQNMLDKVDAIIIGGGMANTFLKAEGYYIGNSLCEDKLLDFARSLLKQAEEKRIRVLLPVDVVVADRLAADAQSREVKVDQVPEGWIIVDIGSETARLFGETIKSAHNIIWNGPMGVYEYERFARGTEEVARAVAASGAVSVVGGGDSLAIIARLGLEDKMTHISTGGGATLEFLEGKVLPGVASCEGYQFVG</sequence>
<dbReference type="PROSITE" id="PS00111">
    <property type="entry name" value="PGLYCERATE_KINASE"/>
    <property type="match status" value="1"/>
</dbReference>
<evidence type="ECO:0000313" key="19">
    <source>
        <dbReference type="Proteomes" id="UP000000378"/>
    </source>
</evidence>
<evidence type="ECO:0000313" key="18">
    <source>
        <dbReference type="EMBL" id="ADI02605.1"/>
    </source>
</evidence>
<dbReference type="GO" id="GO:0004618">
    <property type="term" value="F:phosphoglycerate kinase activity"/>
    <property type="evidence" value="ECO:0007669"/>
    <property type="project" value="UniProtKB-UniRule"/>
</dbReference>
<evidence type="ECO:0000256" key="10">
    <source>
        <dbReference type="ARBA" id="ARBA00022741"/>
    </source>
</evidence>
<comment type="catalytic activity">
    <reaction evidence="1 14 17">
        <text>(2R)-3-phosphoglycerate + ATP = (2R)-3-phospho-glyceroyl phosphate + ADP</text>
        <dbReference type="Rhea" id="RHEA:14801"/>
        <dbReference type="ChEBI" id="CHEBI:30616"/>
        <dbReference type="ChEBI" id="CHEBI:57604"/>
        <dbReference type="ChEBI" id="CHEBI:58272"/>
        <dbReference type="ChEBI" id="CHEBI:456216"/>
        <dbReference type="EC" id="2.7.2.3"/>
    </reaction>
</comment>
<evidence type="ECO:0000256" key="13">
    <source>
        <dbReference type="ARBA" id="ARBA00023152"/>
    </source>
</evidence>
<evidence type="ECO:0000256" key="2">
    <source>
        <dbReference type="ARBA" id="ARBA00004496"/>
    </source>
</evidence>
<dbReference type="GO" id="GO:0005829">
    <property type="term" value="C:cytosol"/>
    <property type="evidence" value="ECO:0007669"/>
    <property type="project" value="TreeGrafter"/>
</dbReference>
<dbReference type="GO" id="GO:0005524">
    <property type="term" value="F:ATP binding"/>
    <property type="evidence" value="ECO:0007669"/>
    <property type="project" value="UniProtKB-KW"/>
</dbReference>
<proteinExistence type="inferred from homology"/>
<dbReference type="STRING" id="643648.Slip_1851"/>
<dbReference type="InterPro" id="IPR015911">
    <property type="entry name" value="Phosphoglycerate_kinase_CS"/>
</dbReference>
<dbReference type="FunFam" id="3.40.50.1260:FF:000007">
    <property type="entry name" value="Phosphoglycerate kinase"/>
    <property type="match status" value="1"/>
</dbReference>
<dbReference type="PIRSF" id="PIRSF000724">
    <property type="entry name" value="Pgk"/>
    <property type="match status" value="1"/>
</dbReference>
<comment type="caution">
    <text evidence="14">Lacks conserved residue(s) required for the propagation of feature annotation.</text>
</comment>
<dbReference type="KEGG" id="slp:Slip_1851"/>
<dbReference type="Pfam" id="PF00162">
    <property type="entry name" value="PGK"/>
    <property type="match status" value="1"/>
</dbReference>
<dbReference type="InterPro" id="IPR036043">
    <property type="entry name" value="Phosphoglycerate_kinase_sf"/>
</dbReference>
<dbReference type="AlphaFoldDB" id="D7CPH0"/>
<gene>
    <name evidence="14" type="primary">pgk</name>
    <name evidence="18" type="ordered locus">Slip_1851</name>
</gene>
<dbReference type="RefSeq" id="WP_013176007.1">
    <property type="nucleotide sequence ID" value="NC_014220.1"/>
</dbReference>
<dbReference type="UniPathway" id="UPA00109">
    <property type="reaction ID" value="UER00185"/>
</dbReference>
<keyword evidence="12 14" id="KW-0067">ATP-binding</keyword>
<dbReference type="EMBL" id="CP002048">
    <property type="protein sequence ID" value="ADI02605.1"/>
    <property type="molecule type" value="Genomic_DNA"/>
</dbReference>
<feature type="binding site" evidence="14 15">
    <location>
        <begin position="19"/>
        <end position="21"/>
    </location>
    <ligand>
        <name>substrate</name>
    </ligand>
</feature>
<dbReference type="InterPro" id="IPR001576">
    <property type="entry name" value="Phosphoglycerate_kinase"/>
</dbReference>
<comment type="subcellular location">
    <subcellularLocation>
        <location evidence="2 14">Cytoplasm</location>
    </subcellularLocation>
</comment>
<keyword evidence="11 14" id="KW-0418">Kinase</keyword>
<feature type="binding site" evidence="15">
    <location>
        <position position="150"/>
    </location>
    <ligand>
        <name>(2R)-3-phosphoglycerate</name>
        <dbReference type="ChEBI" id="CHEBI:58272"/>
    </ligand>
</feature>
<feature type="binding site" evidence="14">
    <location>
        <position position="117"/>
    </location>
    <ligand>
        <name>substrate</name>
    </ligand>
</feature>
<evidence type="ECO:0000256" key="9">
    <source>
        <dbReference type="ARBA" id="ARBA00022679"/>
    </source>
</evidence>
<evidence type="ECO:0000256" key="15">
    <source>
        <dbReference type="PIRSR" id="PIRSR000724-1"/>
    </source>
</evidence>
<evidence type="ECO:0000256" key="16">
    <source>
        <dbReference type="PIRSR" id="PIRSR000724-2"/>
    </source>
</evidence>
<evidence type="ECO:0000256" key="12">
    <source>
        <dbReference type="ARBA" id="ARBA00022840"/>
    </source>
</evidence>
<dbReference type="PRINTS" id="PR00477">
    <property type="entry name" value="PHGLYCKINASE"/>
</dbReference>